<accession>A0A8H7NHL7</accession>
<gene>
    <name evidence="1" type="ORF">IM811_011509</name>
</gene>
<sequence length="519" mass="59382">MSGNVRGVPSWVPDFTRPRMIREGEEAPLPHKKKTEFWHSAAHILDRVLFMEGLLLDEIIHVFPLPHNDPFLLLQQLWYVERSFGEPRYLRDKAVKYESESSKPKDEFEDMIDRLGGVTIYPSIAWATDDANRFIVDISIVDMINGLTNLGPLLLEPLESYMKKIPKVVDTIMEKEQPGSHDLTSNGASSSPSRDDLIDEMESRFLKFTRLVASRATWKDLVGICTFDYENFRSQILHRLIMWSAQRVADLLGDRPGREYLKDDLGPREETTRHAITHTPILYKEYIDAIEDCHDILEMRLREGFIIDLAARIHKTTADMVGLKGDRVLDNDDAKGKHTTEMSCRLVCMFPLLRSDDRKKRQADQIREYSSSLDLPHDKPGHPFGEMSRWYTKPRQGIYDTHLSLHDVVDFLAGRELFVTETGLVGITGVGTTGIQDGDDLLLLEGMSYPLIGRLEPLPELGTPKKRRREMPTKMMKREILGTAVVKGIDPKDGKLENATMPSWFEDITRGSRGLFRFS</sequence>
<proteinExistence type="predicted"/>
<name>A0A8H7NHL7_BIOOC</name>
<evidence type="ECO:0000313" key="1">
    <source>
        <dbReference type="EMBL" id="KAF9756068.1"/>
    </source>
</evidence>
<dbReference type="AlphaFoldDB" id="A0A8H7NHL7"/>
<evidence type="ECO:0000313" key="2">
    <source>
        <dbReference type="Proteomes" id="UP000616885"/>
    </source>
</evidence>
<dbReference type="Proteomes" id="UP000616885">
    <property type="component" value="Unassembled WGS sequence"/>
</dbReference>
<dbReference type="EMBL" id="JADCTT010000003">
    <property type="protein sequence ID" value="KAF9756068.1"/>
    <property type="molecule type" value="Genomic_DNA"/>
</dbReference>
<protein>
    <submittedName>
        <fullName evidence="1">Uncharacterized protein</fullName>
    </submittedName>
</protein>
<organism evidence="1 2">
    <name type="scientific">Bionectria ochroleuca</name>
    <name type="common">Gliocladium roseum</name>
    <dbReference type="NCBI Taxonomy" id="29856"/>
    <lineage>
        <taxon>Eukaryota</taxon>
        <taxon>Fungi</taxon>
        <taxon>Dikarya</taxon>
        <taxon>Ascomycota</taxon>
        <taxon>Pezizomycotina</taxon>
        <taxon>Sordariomycetes</taxon>
        <taxon>Hypocreomycetidae</taxon>
        <taxon>Hypocreales</taxon>
        <taxon>Bionectriaceae</taxon>
        <taxon>Clonostachys</taxon>
    </lineage>
</organism>
<reference evidence="1" key="1">
    <citation type="submission" date="2020-10" db="EMBL/GenBank/DDBJ databases">
        <title>High-Quality Genome Resource of Clonostachys rosea strain S41 by Oxford Nanopore Long-Read Sequencing.</title>
        <authorList>
            <person name="Wang H."/>
        </authorList>
    </citation>
    <scope>NUCLEOTIDE SEQUENCE</scope>
    <source>
        <strain evidence="1">S41</strain>
    </source>
</reference>
<comment type="caution">
    <text evidence="1">The sequence shown here is derived from an EMBL/GenBank/DDBJ whole genome shotgun (WGS) entry which is preliminary data.</text>
</comment>